<dbReference type="EMBL" id="JYDS01002606">
    <property type="protein sequence ID" value="KRY97176.1"/>
    <property type="molecule type" value="Genomic_DNA"/>
</dbReference>
<name>A0A0V1GFV8_TRIPS</name>
<evidence type="ECO:0000313" key="1">
    <source>
        <dbReference type="EMBL" id="KRY97176.1"/>
    </source>
</evidence>
<evidence type="ECO:0000313" key="2">
    <source>
        <dbReference type="Proteomes" id="UP000054805"/>
    </source>
</evidence>
<organism evidence="1 2">
    <name type="scientific">Trichinella pseudospiralis</name>
    <name type="common">Parasitic roundworm</name>
    <dbReference type="NCBI Taxonomy" id="6337"/>
    <lineage>
        <taxon>Eukaryota</taxon>
        <taxon>Metazoa</taxon>
        <taxon>Ecdysozoa</taxon>
        <taxon>Nematoda</taxon>
        <taxon>Enoplea</taxon>
        <taxon>Dorylaimia</taxon>
        <taxon>Trichinellida</taxon>
        <taxon>Trichinellidae</taxon>
        <taxon>Trichinella</taxon>
    </lineage>
</organism>
<reference evidence="1 2" key="1">
    <citation type="submission" date="2015-01" db="EMBL/GenBank/DDBJ databases">
        <title>Evolution of Trichinella species and genotypes.</title>
        <authorList>
            <person name="Korhonen P.K."/>
            <person name="Edoardo P."/>
            <person name="Giuseppe L.R."/>
            <person name="Gasser R.B."/>
        </authorList>
    </citation>
    <scope>NUCLEOTIDE SEQUENCE [LARGE SCALE GENOMIC DNA]</scope>
    <source>
        <strain evidence="1">ISS588</strain>
    </source>
</reference>
<comment type="caution">
    <text evidence="1">The sequence shown here is derived from an EMBL/GenBank/DDBJ whole genome shotgun (WGS) entry which is preliminary data.</text>
</comment>
<proteinExistence type="predicted"/>
<protein>
    <submittedName>
        <fullName evidence="1">Uncharacterized protein</fullName>
    </submittedName>
</protein>
<sequence>MISIKGALSSVTVHLFAILWWQVVATYKEWNKQKVKTQRTTRSRTSEVKR</sequence>
<dbReference type="AlphaFoldDB" id="A0A0V1GFV8"/>
<accession>A0A0V1GFV8</accession>
<gene>
    <name evidence="1" type="ORF">T4B_12402</name>
</gene>
<keyword evidence="2" id="KW-1185">Reference proteome</keyword>
<dbReference type="Proteomes" id="UP000054805">
    <property type="component" value="Unassembled WGS sequence"/>
</dbReference>